<dbReference type="InterPro" id="IPR051632">
    <property type="entry name" value="Rho_GEF"/>
</dbReference>
<evidence type="ECO:0000256" key="4">
    <source>
        <dbReference type="ARBA" id="ARBA00022658"/>
    </source>
</evidence>
<evidence type="ECO:0000256" key="9">
    <source>
        <dbReference type="SAM" id="MobiDB-lite"/>
    </source>
</evidence>
<reference evidence="13" key="3">
    <citation type="submission" date="2025-09" db="UniProtKB">
        <authorList>
            <consortium name="Ensembl"/>
        </authorList>
    </citation>
    <scope>IDENTIFICATION</scope>
</reference>
<dbReference type="PANTHER" id="PTHR13944:SF20">
    <property type="entry name" value="RHO GUANINE NUCLEOTIDE EXCHANGE FACTOR 2"/>
    <property type="match status" value="1"/>
</dbReference>
<evidence type="ECO:0000256" key="2">
    <source>
        <dbReference type="ARBA" id="ARBA00022490"/>
    </source>
</evidence>
<evidence type="ECO:0000259" key="12">
    <source>
        <dbReference type="PROSITE" id="PS50081"/>
    </source>
</evidence>
<keyword evidence="8" id="KW-0175">Coiled coil</keyword>
<dbReference type="InterPro" id="IPR011993">
    <property type="entry name" value="PH-like_dom_sf"/>
</dbReference>
<accession>A0A674NPP7</accession>
<comment type="subcellular location">
    <subcellularLocation>
        <location evidence="1">Cytoplasm</location>
    </subcellularLocation>
</comment>
<dbReference type="PROSITE" id="PS00479">
    <property type="entry name" value="ZF_DAG_PE_1"/>
    <property type="match status" value="1"/>
</dbReference>
<dbReference type="GO" id="GO:0005737">
    <property type="term" value="C:cytoplasm"/>
    <property type="evidence" value="ECO:0007669"/>
    <property type="project" value="UniProtKB-SubCell"/>
</dbReference>
<dbReference type="SUPFAM" id="SSF57889">
    <property type="entry name" value="Cysteine-rich domain"/>
    <property type="match status" value="1"/>
</dbReference>
<feature type="domain" description="DH" evidence="11">
    <location>
        <begin position="226"/>
        <end position="439"/>
    </location>
</feature>
<keyword evidence="4" id="KW-0344">Guanine-nucleotide releasing factor</keyword>
<dbReference type="GO" id="GO:0005085">
    <property type="term" value="F:guanyl-nucleotide exchange factor activity"/>
    <property type="evidence" value="ECO:0007669"/>
    <property type="project" value="UniProtKB-KW"/>
</dbReference>
<dbReference type="GO" id="GO:0005856">
    <property type="term" value="C:cytoskeleton"/>
    <property type="evidence" value="ECO:0007669"/>
    <property type="project" value="TreeGrafter"/>
</dbReference>
<sequence length="823" mass="93532">MKEINLKNKEKERLKEREREAREREARSSNGHLFTSLTVSSTTLCSSCNRSITAKEALSCPGCNVTIHNRCRDSVANCAKMKQKQQKLAMMRSSSALQNVTLRNKTPMIKERPSSAIYPSDSLRQSLLGSRRVRSGLSLAKSVSTNNIAGVSEDSVGLRRILSHSTESLNFRSRTLSMESLTDEGEWWWSPLLEELQVEGSCVQADSWSLIVEPNYLQTLHKDLIKQQDVIYELLQTEFHHVRTLRIMEGVYRRGMQEEVMLEAGVVHTIFPCLDQLLEWHSNFLSELLSRRKEGLLEGSDTNFTVRRIGDLLLRQFSGQSAEDMKKLYSEFCSRHPKAVKLYKEVLGRDRRLQQLNRLLRLVPFLEYYIYNIQRACRGPLLRRHGVQECILLVTQRLTKYPVLIQRILDNTKGNETEAQTLNQALGLLKDLISSVDKEVQELVWTRRLQEIQARLDPRAQAEVRGGGVFRGGELLRRKLLHEGALLWKVQGSRMKDVQVLLMSDILVFLQEKDQKFTFASLDKSPVVSLNNLIVRDIANQERGMYLISASTPPEMYELYAPSKDERRTWMNLIQQTAVSRDEFPLIETEDKALLRRLRADIQQKDTEVLELLQERVTLFSDLVEATGRGGEDDGGNFHVSSSKMSSSSCRNLFRADSPYAPQAEPLLASSITEGQFLLLVVAVAVEVRQRLVNLSRQLHDLQAAVIRQDSILELLLRPASTPGTTSGPLLSRSMSKDSGMDTGGEVVLLQKQVQLLQDEVTRLRLRGEEPARGKAEPAIKNLPNGDTGDVNKGKKVQKGDFYLKRPFKMHIISLRTNIQLTN</sequence>
<dbReference type="Pfam" id="PF00621">
    <property type="entry name" value="RhoGEF"/>
    <property type="match status" value="1"/>
</dbReference>
<keyword evidence="14" id="KW-1185">Reference proteome</keyword>
<dbReference type="InterPro" id="IPR001849">
    <property type="entry name" value="PH_domain"/>
</dbReference>
<dbReference type="SMART" id="SM00325">
    <property type="entry name" value="RhoGEF"/>
    <property type="match status" value="1"/>
</dbReference>
<feature type="region of interest" description="Disordered" evidence="9">
    <location>
        <begin position="1"/>
        <end position="29"/>
    </location>
</feature>
<keyword evidence="7" id="KW-0862">Zinc</keyword>
<dbReference type="PROSITE" id="PS50003">
    <property type="entry name" value="PH_DOMAIN"/>
    <property type="match status" value="1"/>
</dbReference>
<evidence type="ECO:0000256" key="5">
    <source>
        <dbReference type="ARBA" id="ARBA00022723"/>
    </source>
</evidence>
<feature type="domain" description="Phorbol-ester/DAG-type" evidence="12">
    <location>
        <begin position="31"/>
        <end position="78"/>
    </location>
</feature>
<feature type="compositionally biased region" description="Basic and acidic residues" evidence="9">
    <location>
        <begin position="1"/>
        <end position="27"/>
    </location>
</feature>
<dbReference type="CDD" id="cd00160">
    <property type="entry name" value="RhoGEF"/>
    <property type="match status" value="1"/>
</dbReference>
<evidence type="ECO:0000256" key="3">
    <source>
        <dbReference type="ARBA" id="ARBA00022553"/>
    </source>
</evidence>
<keyword evidence="5" id="KW-0479">Metal-binding</keyword>
<protein>
    <submittedName>
        <fullName evidence="13">Rho/Rac guanine nucleotide exchange factor 2</fullName>
    </submittedName>
</protein>
<dbReference type="GeneTree" id="ENSGT00940000158341"/>
<dbReference type="SUPFAM" id="SSF50729">
    <property type="entry name" value="PH domain-like"/>
    <property type="match status" value="1"/>
</dbReference>
<dbReference type="GO" id="GO:0007015">
    <property type="term" value="P:actin filament organization"/>
    <property type="evidence" value="ECO:0007669"/>
    <property type="project" value="TreeGrafter"/>
</dbReference>
<name>A0A674NPP7_TAKRU</name>
<dbReference type="Ensembl" id="ENSTRUT00000072687.1">
    <property type="protein sequence ID" value="ENSTRUP00000075546.1"/>
    <property type="gene ID" value="ENSTRUG00000029780.1"/>
</dbReference>
<dbReference type="PROSITE" id="PS50081">
    <property type="entry name" value="ZF_DAG_PE_2"/>
    <property type="match status" value="1"/>
</dbReference>
<gene>
    <name evidence="13" type="primary">arhgef2b</name>
</gene>
<organism evidence="13 14">
    <name type="scientific">Takifugu rubripes</name>
    <name type="common">Japanese pufferfish</name>
    <name type="synonym">Fugu rubripes</name>
    <dbReference type="NCBI Taxonomy" id="31033"/>
    <lineage>
        <taxon>Eukaryota</taxon>
        <taxon>Metazoa</taxon>
        <taxon>Chordata</taxon>
        <taxon>Craniata</taxon>
        <taxon>Vertebrata</taxon>
        <taxon>Euteleostomi</taxon>
        <taxon>Actinopterygii</taxon>
        <taxon>Neopterygii</taxon>
        <taxon>Teleostei</taxon>
        <taxon>Neoteleostei</taxon>
        <taxon>Acanthomorphata</taxon>
        <taxon>Eupercaria</taxon>
        <taxon>Tetraodontiformes</taxon>
        <taxon>Tetradontoidea</taxon>
        <taxon>Tetraodontidae</taxon>
        <taxon>Takifugu</taxon>
    </lineage>
</organism>
<dbReference type="Proteomes" id="UP000005226">
    <property type="component" value="Chromosome 7"/>
</dbReference>
<dbReference type="GO" id="GO:0045666">
    <property type="term" value="P:positive regulation of neuron differentiation"/>
    <property type="evidence" value="ECO:0007669"/>
    <property type="project" value="TreeGrafter"/>
</dbReference>
<dbReference type="GO" id="GO:0000902">
    <property type="term" value="P:cell morphogenesis"/>
    <property type="evidence" value="ECO:0007669"/>
    <property type="project" value="TreeGrafter"/>
</dbReference>
<dbReference type="GO" id="GO:0035023">
    <property type="term" value="P:regulation of Rho protein signal transduction"/>
    <property type="evidence" value="ECO:0007669"/>
    <property type="project" value="TreeGrafter"/>
</dbReference>
<evidence type="ECO:0000256" key="7">
    <source>
        <dbReference type="ARBA" id="ARBA00022833"/>
    </source>
</evidence>
<dbReference type="Pfam" id="PF17838">
    <property type="entry name" value="PH_16"/>
    <property type="match status" value="1"/>
</dbReference>
<dbReference type="GO" id="GO:0008017">
    <property type="term" value="F:microtubule binding"/>
    <property type="evidence" value="ECO:0007669"/>
    <property type="project" value="TreeGrafter"/>
</dbReference>
<dbReference type="SMART" id="SM00233">
    <property type="entry name" value="PH"/>
    <property type="match status" value="1"/>
</dbReference>
<dbReference type="InterPro" id="IPR002219">
    <property type="entry name" value="PKC_DAG/PE"/>
</dbReference>
<dbReference type="SMART" id="SM00109">
    <property type="entry name" value="C1"/>
    <property type="match status" value="1"/>
</dbReference>
<evidence type="ECO:0000256" key="6">
    <source>
        <dbReference type="ARBA" id="ARBA00022771"/>
    </source>
</evidence>
<evidence type="ECO:0000259" key="11">
    <source>
        <dbReference type="PROSITE" id="PS50010"/>
    </source>
</evidence>
<evidence type="ECO:0000313" key="14">
    <source>
        <dbReference type="Proteomes" id="UP000005226"/>
    </source>
</evidence>
<keyword evidence="3" id="KW-0597">Phosphoprotein</keyword>
<reference evidence="13 14" key="1">
    <citation type="journal article" date="2011" name="Genome Biol. Evol.">
        <title>Integration of the genetic map and genome assembly of fugu facilitates insights into distinct features of genome evolution in teleosts and mammals.</title>
        <authorList>
            <person name="Kai W."/>
            <person name="Kikuchi K."/>
            <person name="Tohari S."/>
            <person name="Chew A.K."/>
            <person name="Tay A."/>
            <person name="Fujiwara A."/>
            <person name="Hosoya S."/>
            <person name="Suetake H."/>
            <person name="Naruse K."/>
            <person name="Brenner S."/>
            <person name="Suzuki Y."/>
            <person name="Venkatesh B."/>
        </authorList>
    </citation>
    <scope>NUCLEOTIDE SEQUENCE [LARGE SCALE GENOMIC DNA]</scope>
</reference>
<dbReference type="InterPro" id="IPR041020">
    <property type="entry name" value="PH_16"/>
</dbReference>
<dbReference type="PANTHER" id="PTHR13944">
    <property type="entry name" value="AGAP007712-PA"/>
    <property type="match status" value="1"/>
</dbReference>
<reference evidence="13" key="2">
    <citation type="submission" date="2025-08" db="UniProtKB">
        <authorList>
            <consortium name="Ensembl"/>
        </authorList>
    </citation>
    <scope>IDENTIFICATION</scope>
</reference>
<feature type="region of interest" description="Disordered" evidence="9">
    <location>
        <begin position="770"/>
        <end position="794"/>
    </location>
</feature>
<evidence type="ECO:0000313" key="13">
    <source>
        <dbReference type="Ensembl" id="ENSTRUP00000075546.1"/>
    </source>
</evidence>
<dbReference type="SUPFAM" id="SSF48065">
    <property type="entry name" value="DBL homology domain (DH-domain)"/>
    <property type="match status" value="1"/>
</dbReference>
<dbReference type="InterPro" id="IPR000219">
    <property type="entry name" value="DH_dom"/>
</dbReference>
<dbReference type="AlphaFoldDB" id="A0A674NPP7"/>
<evidence type="ECO:0000256" key="1">
    <source>
        <dbReference type="ARBA" id="ARBA00004496"/>
    </source>
</evidence>
<dbReference type="Pfam" id="PF00130">
    <property type="entry name" value="C1_1"/>
    <property type="match status" value="1"/>
</dbReference>
<evidence type="ECO:0000256" key="8">
    <source>
        <dbReference type="ARBA" id="ARBA00023054"/>
    </source>
</evidence>
<proteinExistence type="predicted"/>
<dbReference type="InterPro" id="IPR035899">
    <property type="entry name" value="DBL_dom_sf"/>
</dbReference>
<keyword evidence="6" id="KW-0863">Zinc-finger</keyword>
<feature type="domain" description="PH" evidence="10">
    <location>
        <begin position="479"/>
        <end position="579"/>
    </location>
</feature>
<keyword evidence="2" id="KW-0963">Cytoplasm</keyword>
<dbReference type="Gene3D" id="2.30.29.30">
    <property type="entry name" value="Pleckstrin-homology domain (PH domain)/Phosphotyrosine-binding domain (PTB)"/>
    <property type="match status" value="1"/>
</dbReference>
<dbReference type="Gene3D" id="1.20.900.10">
    <property type="entry name" value="Dbl homology (DH) domain"/>
    <property type="match status" value="1"/>
</dbReference>
<dbReference type="FunFam" id="1.20.900.10:FF:000004">
    <property type="entry name" value="Rho guanine nucleotide exchange factor 2"/>
    <property type="match status" value="1"/>
</dbReference>
<dbReference type="GO" id="GO:0008270">
    <property type="term" value="F:zinc ion binding"/>
    <property type="evidence" value="ECO:0007669"/>
    <property type="project" value="UniProtKB-KW"/>
</dbReference>
<dbReference type="GO" id="GO:0032587">
    <property type="term" value="C:ruffle membrane"/>
    <property type="evidence" value="ECO:0007669"/>
    <property type="project" value="TreeGrafter"/>
</dbReference>
<evidence type="ECO:0000259" key="10">
    <source>
        <dbReference type="PROSITE" id="PS50003"/>
    </source>
</evidence>
<dbReference type="InterPro" id="IPR046349">
    <property type="entry name" value="C1-like_sf"/>
</dbReference>
<dbReference type="Gene3D" id="3.30.60.20">
    <property type="match status" value="1"/>
</dbReference>
<dbReference type="PROSITE" id="PS50010">
    <property type="entry name" value="DH_2"/>
    <property type="match status" value="1"/>
</dbReference>